<name>A0A9P3PSL3_LYOSH</name>
<dbReference type="Proteomes" id="UP001063166">
    <property type="component" value="Unassembled WGS sequence"/>
</dbReference>
<feature type="region of interest" description="Disordered" evidence="1">
    <location>
        <begin position="1"/>
        <end position="30"/>
    </location>
</feature>
<dbReference type="EMBL" id="BRPK01000011">
    <property type="protein sequence ID" value="GLB42000.1"/>
    <property type="molecule type" value="Genomic_DNA"/>
</dbReference>
<dbReference type="PANTHER" id="PTHR12905">
    <property type="entry name" value="METALLOPHOSPHOESTERASE"/>
    <property type="match status" value="1"/>
</dbReference>
<evidence type="ECO:0000256" key="1">
    <source>
        <dbReference type="SAM" id="MobiDB-lite"/>
    </source>
</evidence>
<dbReference type="PANTHER" id="PTHR12905:SF0">
    <property type="entry name" value="CALCINEURIN-LIKE PHOSPHOESTERASE DOMAIN-CONTAINING PROTEIN"/>
    <property type="match status" value="1"/>
</dbReference>
<evidence type="ECO:0000313" key="2">
    <source>
        <dbReference type="EMBL" id="GLB41994.1"/>
    </source>
</evidence>
<dbReference type="Gene3D" id="3.60.21.10">
    <property type="match status" value="1"/>
</dbReference>
<accession>A0A9P3PSL3</accession>
<gene>
    <name evidence="2" type="ORF">LshimejAT787_1100090</name>
    <name evidence="3" type="ORF">LshimejAT787_1100150</name>
</gene>
<proteinExistence type="predicted"/>
<feature type="compositionally biased region" description="Low complexity" evidence="1">
    <location>
        <begin position="16"/>
        <end position="26"/>
    </location>
</feature>
<dbReference type="SUPFAM" id="SSF56300">
    <property type="entry name" value="Metallo-dependent phosphatases"/>
    <property type="match status" value="1"/>
</dbReference>
<feature type="region of interest" description="Disordered" evidence="1">
    <location>
        <begin position="211"/>
        <end position="232"/>
    </location>
</feature>
<feature type="region of interest" description="Disordered" evidence="1">
    <location>
        <begin position="126"/>
        <end position="151"/>
    </location>
</feature>
<reference evidence="3" key="1">
    <citation type="submission" date="2022-07" db="EMBL/GenBank/DDBJ databases">
        <title>The genome of Lyophyllum shimeji provides insight into the initial evolution of ectomycorrhizal fungal genome.</title>
        <authorList>
            <person name="Kobayashi Y."/>
            <person name="Shibata T."/>
            <person name="Hirakawa H."/>
            <person name="Shigenobu S."/>
            <person name="Nishiyama T."/>
            <person name="Yamada A."/>
            <person name="Hasebe M."/>
            <person name="Kawaguchi M."/>
        </authorList>
    </citation>
    <scope>NUCLEOTIDE SEQUENCE</scope>
    <source>
        <strain evidence="3">AT787</strain>
    </source>
</reference>
<evidence type="ECO:0000313" key="4">
    <source>
        <dbReference type="Proteomes" id="UP001063166"/>
    </source>
</evidence>
<organism evidence="3 4">
    <name type="scientific">Lyophyllum shimeji</name>
    <name type="common">Hon-shimeji</name>
    <name type="synonym">Tricholoma shimeji</name>
    <dbReference type="NCBI Taxonomy" id="47721"/>
    <lineage>
        <taxon>Eukaryota</taxon>
        <taxon>Fungi</taxon>
        <taxon>Dikarya</taxon>
        <taxon>Basidiomycota</taxon>
        <taxon>Agaricomycotina</taxon>
        <taxon>Agaricomycetes</taxon>
        <taxon>Agaricomycetidae</taxon>
        <taxon>Agaricales</taxon>
        <taxon>Tricholomatineae</taxon>
        <taxon>Lyophyllaceae</taxon>
        <taxon>Lyophyllum</taxon>
    </lineage>
</organism>
<dbReference type="InterPro" id="IPR029052">
    <property type="entry name" value="Metallo-depent_PP-like"/>
</dbReference>
<keyword evidence="4" id="KW-1185">Reference proteome</keyword>
<dbReference type="AlphaFoldDB" id="A0A9P3PSL3"/>
<dbReference type="InterPro" id="IPR051693">
    <property type="entry name" value="UPF0046_metallophosphoest"/>
</dbReference>
<sequence>MAALPYSARHAPSPPRRTSSISSTNPLLSRRWPENGRNSIIAGNHDLTLHIDYHEWGHGRWHRDKQDVEQILELLTYRPTCTRGWPRVYTRLVSYVSNEAERTDIECLRTTMFTGVLQLRVQLSAGGGRSSRGEISKDQYPLPSTPTPTPTHYYHSSRRFTHGPPSGIFDPTCCGDLVGCEALRARLPSLRPRLHVFGHIHEARGPYVHAWAGDGAPASEPPEAQNEDGNDL</sequence>
<comment type="caution">
    <text evidence="3">The sequence shown here is derived from an EMBL/GenBank/DDBJ whole genome shotgun (WGS) entry which is preliminary data.</text>
</comment>
<dbReference type="OrthoDB" id="630188at2759"/>
<dbReference type="EMBL" id="BRPK01000011">
    <property type="protein sequence ID" value="GLB41994.1"/>
    <property type="molecule type" value="Genomic_DNA"/>
</dbReference>
<protein>
    <submittedName>
        <fullName evidence="3">Calcineurin-like phosphoesterase</fullName>
    </submittedName>
</protein>
<evidence type="ECO:0000313" key="3">
    <source>
        <dbReference type="EMBL" id="GLB42000.1"/>
    </source>
</evidence>